<dbReference type="AlphaFoldDB" id="A0A1N6G6D7"/>
<dbReference type="NCBIfam" id="NF003765">
    <property type="entry name" value="PRK05359.1"/>
    <property type="match status" value="1"/>
</dbReference>
<evidence type="ECO:0000313" key="8">
    <source>
        <dbReference type="EMBL" id="SIO03067.1"/>
    </source>
</evidence>
<evidence type="ECO:0000256" key="3">
    <source>
        <dbReference type="ARBA" id="ARBA00022801"/>
    </source>
</evidence>
<dbReference type="InterPro" id="IPR022894">
    <property type="entry name" value="Oligoribonuclease"/>
</dbReference>
<comment type="function">
    <text evidence="6">3'-to-5' exoribonuclease specific for small oligoribonucleotides.</text>
</comment>
<dbReference type="Proteomes" id="UP000198461">
    <property type="component" value="Unassembled WGS sequence"/>
</dbReference>
<keyword evidence="6" id="KW-0963">Cytoplasm</keyword>
<dbReference type="OrthoDB" id="9801329at2"/>
<dbReference type="Gene3D" id="3.30.420.10">
    <property type="entry name" value="Ribonuclease H-like superfamily/Ribonuclease H"/>
    <property type="match status" value="1"/>
</dbReference>
<dbReference type="Pfam" id="PF00929">
    <property type="entry name" value="RNase_T"/>
    <property type="match status" value="1"/>
</dbReference>
<dbReference type="InterPro" id="IPR013520">
    <property type="entry name" value="Ribonucl_H"/>
</dbReference>
<dbReference type="EMBL" id="FSRE01000003">
    <property type="protein sequence ID" value="SIO03067.1"/>
    <property type="molecule type" value="Genomic_DNA"/>
</dbReference>
<sequence>MRNDDNLIWLDLEMTGLDPARDRIIEIATLVTDSELNVLAEGPVFAIATPDTVLEAMDDWNREHHGKSGLIDRIRREGVPIEEAEARTLEFLHQYVPPGKSPMCGNSICQDRRFMVNYMPKLEAYFHYRNLDVSTLKELARRWAPPVFEGAQQLKRDIHLALEDIKDSIEELRYYRKHLFLPEFRGEGS</sequence>
<comment type="similarity">
    <text evidence="1 6">Belongs to the oligoribonuclease family.</text>
</comment>
<evidence type="ECO:0000256" key="1">
    <source>
        <dbReference type="ARBA" id="ARBA00009921"/>
    </source>
</evidence>
<dbReference type="PANTHER" id="PTHR11046:SF0">
    <property type="entry name" value="OLIGORIBONUCLEASE, MITOCHONDRIAL"/>
    <property type="match status" value="1"/>
</dbReference>
<dbReference type="HAMAP" id="MF_00045">
    <property type="entry name" value="Oligoribonuclease"/>
    <property type="match status" value="1"/>
</dbReference>
<dbReference type="STRING" id="364032.SAMN05443662_1211"/>
<keyword evidence="2 6" id="KW-0540">Nuclease</keyword>
<name>A0A1N6G6D7_9GAMM</name>
<protein>
    <recommendedName>
        <fullName evidence="5 6">Oligoribonuclease</fullName>
        <ecNumber evidence="6">3.1.-.-</ecNumber>
    </recommendedName>
</protein>
<dbReference type="GO" id="GO:0003676">
    <property type="term" value="F:nucleic acid binding"/>
    <property type="evidence" value="ECO:0007669"/>
    <property type="project" value="InterPro"/>
</dbReference>
<keyword evidence="9" id="KW-1185">Reference proteome</keyword>
<organism evidence="8 9">
    <name type="scientific">Sulfurivirga caldicuralii</name>
    <dbReference type="NCBI Taxonomy" id="364032"/>
    <lineage>
        <taxon>Bacteria</taxon>
        <taxon>Pseudomonadati</taxon>
        <taxon>Pseudomonadota</taxon>
        <taxon>Gammaproteobacteria</taxon>
        <taxon>Thiotrichales</taxon>
        <taxon>Piscirickettsiaceae</taxon>
        <taxon>Sulfurivirga</taxon>
    </lineage>
</organism>
<evidence type="ECO:0000259" key="7">
    <source>
        <dbReference type="SMART" id="SM00479"/>
    </source>
</evidence>
<dbReference type="EC" id="3.1.-.-" evidence="6"/>
<dbReference type="RefSeq" id="WP_074201499.1">
    <property type="nucleotide sequence ID" value="NZ_FSRE01000003.1"/>
</dbReference>
<dbReference type="GO" id="GO:0006259">
    <property type="term" value="P:DNA metabolic process"/>
    <property type="evidence" value="ECO:0007669"/>
    <property type="project" value="UniProtKB-ARBA"/>
</dbReference>
<evidence type="ECO:0000256" key="6">
    <source>
        <dbReference type="HAMAP-Rule" id="MF_00045"/>
    </source>
</evidence>
<dbReference type="SMART" id="SM00479">
    <property type="entry name" value="EXOIII"/>
    <property type="match status" value="1"/>
</dbReference>
<dbReference type="GO" id="GO:0000175">
    <property type="term" value="F:3'-5'-RNA exonuclease activity"/>
    <property type="evidence" value="ECO:0007669"/>
    <property type="project" value="InterPro"/>
</dbReference>
<dbReference type="CDD" id="cd06135">
    <property type="entry name" value="Orn"/>
    <property type="match status" value="1"/>
</dbReference>
<feature type="domain" description="Exonuclease" evidence="7">
    <location>
        <begin position="6"/>
        <end position="181"/>
    </location>
</feature>
<reference evidence="8 9" key="1">
    <citation type="submission" date="2016-11" db="EMBL/GenBank/DDBJ databases">
        <authorList>
            <person name="Jaros S."/>
            <person name="Januszkiewicz K."/>
            <person name="Wedrychowicz H."/>
        </authorList>
    </citation>
    <scope>NUCLEOTIDE SEQUENCE [LARGE SCALE GENOMIC DNA]</scope>
    <source>
        <strain evidence="8 9">DSM 17737</strain>
    </source>
</reference>
<dbReference type="FunFam" id="3.30.420.10:FF:000003">
    <property type="entry name" value="Oligoribonuclease"/>
    <property type="match status" value="1"/>
</dbReference>
<feature type="active site" evidence="6">
    <location>
        <position position="128"/>
    </location>
</feature>
<keyword evidence="4 6" id="KW-0269">Exonuclease</keyword>
<comment type="subcellular location">
    <subcellularLocation>
        <location evidence="6">Cytoplasm</location>
    </subcellularLocation>
</comment>
<dbReference type="SUPFAM" id="SSF53098">
    <property type="entry name" value="Ribonuclease H-like"/>
    <property type="match status" value="1"/>
</dbReference>
<dbReference type="InterPro" id="IPR036397">
    <property type="entry name" value="RNaseH_sf"/>
</dbReference>
<evidence type="ECO:0000256" key="2">
    <source>
        <dbReference type="ARBA" id="ARBA00022722"/>
    </source>
</evidence>
<proteinExistence type="inferred from homology"/>
<keyword evidence="3 6" id="KW-0378">Hydrolase</keyword>
<evidence type="ECO:0000313" key="9">
    <source>
        <dbReference type="Proteomes" id="UP000198461"/>
    </source>
</evidence>
<gene>
    <name evidence="6" type="primary">orn</name>
    <name evidence="8" type="ORF">SAMN05443662_1211</name>
</gene>
<evidence type="ECO:0000256" key="4">
    <source>
        <dbReference type="ARBA" id="ARBA00022839"/>
    </source>
</evidence>
<dbReference type="InterPro" id="IPR012337">
    <property type="entry name" value="RNaseH-like_sf"/>
</dbReference>
<dbReference type="PANTHER" id="PTHR11046">
    <property type="entry name" value="OLIGORIBONUCLEASE, MITOCHONDRIAL"/>
    <property type="match status" value="1"/>
</dbReference>
<dbReference type="GO" id="GO:0005737">
    <property type="term" value="C:cytoplasm"/>
    <property type="evidence" value="ECO:0007669"/>
    <property type="project" value="UniProtKB-SubCell"/>
</dbReference>
<evidence type="ECO:0000256" key="5">
    <source>
        <dbReference type="ARBA" id="ARBA00070964"/>
    </source>
</evidence>
<accession>A0A1N6G6D7</accession>